<dbReference type="PANTHER" id="PTHR45672:SF3">
    <property type="entry name" value="THIOREDOXIN DOMAIN-CONTAINING PROTEIN 5"/>
    <property type="match status" value="1"/>
</dbReference>
<evidence type="ECO:0000313" key="4">
    <source>
        <dbReference type="EMBL" id="CAK9048169.1"/>
    </source>
</evidence>
<dbReference type="InterPro" id="IPR013766">
    <property type="entry name" value="Thioredoxin_domain"/>
</dbReference>
<accession>A0ABP0MBQ9</accession>
<gene>
    <name evidence="4" type="ORF">CCMP2556_LOCUS24824</name>
</gene>
<name>A0ABP0MBQ9_9DINO</name>
<reference evidence="4 5" key="1">
    <citation type="submission" date="2024-02" db="EMBL/GenBank/DDBJ databases">
        <authorList>
            <person name="Chen Y."/>
            <person name="Shah S."/>
            <person name="Dougan E. K."/>
            <person name="Thang M."/>
            <person name="Chan C."/>
        </authorList>
    </citation>
    <scope>NUCLEOTIDE SEQUENCE [LARGE SCALE GENOMIC DNA]</scope>
</reference>
<proteinExistence type="inferred from homology"/>
<evidence type="ECO:0000313" key="5">
    <source>
        <dbReference type="Proteomes" id="UP001642484"/>
    </source>
</evidence>
<dbReference type="SUPFAM" id="SSF52833">
    <property type="entry name" value="Thioredoxin-like"/>
    <property type="match status" value="1"/>
</dbReference>
<evidence type="ECO:0000259" key="3">
    <source>
        <dbReference type="Pfam" id="PF00085"/>
    </source>
</evidence>
<organism evidence="4 5">
    <name type="scientific">Durusdinium trenchii</name>
    <dbReference type="NCBI Taxonomy" id="1381693"/>
    <lineage>
        <taxon>Eukaryota</taxon>
        <taxon>Sar</taxon>
        <taxon>Alveolata</taxon>
        <taxon>Dinophyceae</taxon>
        <taxon>Suessiales</taxon>
        <taxon>Symbiodiniaceae</taxon>
        <taxon>Durusdinium</taxon>
    </lineage>
</organism>
<dbReference type="EMBL" id="CAXAMN010016446">
    <property type="protein sequence ID" value="CAK9048169.1"/>
    <property type="molecule type" value="Genomic_DNA"/>
</dbReference>
<dbReference type="CDD" id="cd02961">
    <property type="entry name" value="PDI_a_family"/>
    <property type="match status" value="1"/>
</dbReference>
<dbReference type="InterPro" id="IPR036249">
    <property type="entry name" value="Thioredoxin-like_sf"/>
</dbReference>
<comment type="similarity">
    <text evidence="1">Belongs to the protein disulfide isomerase family.</text>
</comment>
<feature type="domain" description="Thioredoxin" evidence="3">
    <location>
        <begin position="65"/>
        <end position="160"/>
    </location>
</feature>
<dbReference type="PANTHER" id="PTHR45672">
    <property type="entry name" value="PROTEIN DISULFIDE-ISOMERASE C17H9.14C-RELATED"/>
    <property type="match status" value="1"/>
</dbReference>
<comment type="caution">
    <text evidence="4">The sequence shown here is derived from an EMBL/GenBank/DDBJ whole genome shotgun (WGS) entry which is preliminary data.</text>
</comment>
<keyword evidence="5" id="KW-1185">Reference proteome</keyword>
<protein>
    <recommendedName>
        <fullName evidence="3">Thioredoxin domain-containing protein</fullName>
    </recommendedName>
</protein>
<evidence type="ECO:0000256" key="1">
    <source>
        <dbReference type="ARBA" id="ARBA00006347"/>
    </source>
</evidence>
<sequence>MTRPFPALIFFASAWAEEAHSFFDVLEIHSWTPAVTTEVATRPGVTVLNRLLFAGNARTALGGGSEQWMVSFCTSWWEPCEELEVIFAMLASGWEKQLNTQDFTSKVRFAMVDCAADKVLCNKENVDVYPTIGHYKGGQQIHQLQLHPKRMKDKLSSWLEESLTEAPEPSTTAASGVDLALLALALLAVLRLLWAGNSTVKA</sequence>
<keyword evidence="2" id="KW-0732">Signal</keyword>
<dbReference type="InterPro" id="IPR051063">
    <property type="entry name" value="PDI"/>
</dbReference>
<dbReference type="Pfam" id="PF00085">
    <property type="entry name" value="Thioredoxin"/>
    <property type="match status" value="1"/>
</dbReference>
<evidence type="ECO:0000256" key="2">
    <source>
        <dbReference type="ARBA" id="ARBA00022729"/>
    </source>
</evidence>
<dbReference type="Gene3D" id="3.40.30.10">
    <property type="entry name" value="Glutaredoxin"/>
    <property type="match status" value="1"/>
</dbReference>
<dbReference type="Proteomes" id="UP001642484">
    <property type="component" value="Unassembled WGS sequence"/>
</dbReference>